<accession>A0A7D6VVR6</accession>
<dbReference type="InterPro" id="IPR044925">
    <property type="entry name" value="His-Me_finger_sf"/>
</dbReference>
<keyword evidence="2" id="KW-0378">Hydrolase</keyword>
<dbReference type="InterPro" id="IPR003615">
    <property type="entry name" value="HNH_nuc"/>
</dbReference>
<sequence length="192" mass="22487">MHVWSEEEKHYLKEITPGHHYKEIVELMNNKFTYQFTSGQIKGAIKRYKLNTGFDGQFPKGHVPRNKGIIYDSTKRTWFKKGHIPMNYRPVGSERITADGYTEIKVADPNKWEQKHRYLYKKYHGKIPKNYVVIFADSNKQNFDIDNLILVSRKQLVTLNTNGLIQNDAELTKTGIIIADIYLKIGEKKKQL</sequence>
<protein>
    <submittedName>
        <fullName evidence="2">HNH endonuclease</fullName>
    </submittedName>
</protein>
<dbReference type="Proteomes" id="UP000512286">
    <property type="component" value="Chromosome"/>
</dbReference>
<dbReference type="Pfam" id="PF13392">
    <property type="entry name" value="HNH_3"/>
    <property type="match status" value="1"/>
</dbReference>
<keyword evidence="2" id="KW-0255">Endonuclease</keyword>
<reference evidence="2 3" key="1">
    <citation type="submission" date="2020-07" db="EMBL/GenBank/DDBJ databases">
        <title>Electron transfer.</title>
        <authorList>
            <person name="Huang L."/>
            <person name="Liu X."/>
            <person name="Zhou S."/>
        </authorList>
    </citation>
    <scope>NUCLEOTIDE SEQUENCE [LARGE SCALE GENOMIC DNA]</scope>
    <source>
        <strain evidence="2 3">Lx1</strain>
    </source>
</reference>
<organism evidence="2 3">
    <name type="scientific">Clostridium intestinale</name>
    <dbReference type="NCBI Taxonomy" id="36845"/>
    <lineage>
        <taxon>Bacteria</taxon>
        <taxon>Bacillati</taxon>
        <taxon>Bacillota</taxon>
        <taxon>Clostridia</taxon>
        <taxon>Eubacteriales</taxon>
        <taxon>Clostridiaceae</taxon>
        <taxon>Clostridium</taxon>
    </lineage>
</organism>
<gene>
    <name evidence="2" type="ORF">HZF06_11990</name>
</gene>
<dbReference type="AlphaFoldDB" id="A0A7D6VVR6"/>
<dbReference type="SUPFAM" id="SSF54060">
    <property type="entry name" value="His-Me finger endonucleases"/>
    <property type="match status" value="1"/>
</dbReference>
<feature type="domain" description="HNH nuclease" evidence="1">
    <location>
        <begin position="114"/>
        <end position="155"/>
    </location>
</feature>
<dbReference type="GO" id="GO:0004519">
    <property type="term" value="F:endonuclease activity"/>
    <property type="evidence" value="ECO:0007669"/>
    <property type="project" value="UniProtKB-KW"/>
</dbReference>
<dbReference type="Gene3D" id="3.90.75.20">
    <property type="match status" value="1"/>
</dbReference>
<name>A0A7D6VVR6_9CLOT</name>
<evidence type="ECO:0000313" key="2">
    <source>
        <dbReference type="EMBL" id="QLY82337.1"/>
    </source>
</evidence>
<dbReference type="KEGG" id="cint:HZF06_11990"/>
<evidence type="ECO:0000259" key="1">
    <source>
        <dbReference type="Pfam" id="PF13392"/>
    </source>
</evidence>
<proteinExistence type="predicted"/>
<evidence type="ECO:0000313" key="3">
    <source>
        <dbReference type="Proteomes" id="UP000512286"/>
    </source>
</evidence>
<dbReference type="EMBL" id="CP059378">
    <property type="protein sequence ID" value="QLY82337.1"/>
    <property type="molecule type" value="Genomic_DNA"/>
</dbReference>
<keyword evidence="2" id="KW-0540">Nuclease</keyword>